<dbReference type="EMBL" id="CP029206">
    <property type="protein sequence ID" value="AWI51046.1"/>
    <property type="molecule type" value="Genomic_DNA"/>
</dbReference>
<feature type="region of interest" description="Disordered" evidence="1">
    <location>
        <begin position="41"/>
        <end position="61"/>
    </location>
</feature>
<keyword evidence="3" id="KW-1185">Reference proteome</keyword>
<organism evidence="2 3">
    <name type="scientific">Actinobacillus porcitonsillarum</name>
    <dbReference type="NCBI Taxonomy" id="189834"/>
    <lineage>
        <taxon>Bacteria</taxon>
        <taxon>Pseudomonadati</taxon>
        <taxon>Pseudomonadota</taxon>
        <taxon>Gammaproteobacteria</taxon>
        <taxon>Pasteurellales</taxon>
        <taxon>Pasteurellaceae</taxon>
        <taxon>Actinobacillus</taxon>
    </lineage>
</organism>
<evidence type="ECO:0000313" key="2">
    <source>
        <dbReference type="EMBL" id="AWI51046.1"/>
    </source>
</evidence>
<gene>
    <name evidence="2" type="ORF">DDU33_05940</name>
</gene>
<evidence type="ECO:0000313" key="3">
    <source>
        <dbReference type="Proteomes" id="UP000244920"/>
    </source>
</evidence>
<accession>A0A2U8FKN4</accession>
<protein>
    <submittedName>
        <fullName evidence="2">Uncharacterized protein</fullName>
    </submittedName>
</protein>
<dbReference type="Proteomes" id="UP000244920">
    <property type="component" value="Chromosome"/>
</dbReference>
<name>A0A2U8FKN4_9PAST</name>
<reference evidence="3" key="1">
    <citation type="submission" date="2018-05" db="EMBL/GenBank/DDBJ databases">
        <title>Complete genome sequence of Actinobacillus porcitonsillarum reference strain 9953L55 (CCUG 46996).</title>
        <authorList>
            <person name="Dona V."/>
            <person name="Perreten V."/>
        </authorList>
    </citation>
    <scope>NUCLEOTIDE SEQUENCE [LARGE SCALE GENOMIC DNA]</scope>
    <source>
        <strain evidence="3">9953L55</strain>
    </source>
</reference>
<proteinExistence type="predicted"/>
<dbReference type="AlphaFoldDB" id="A0A2U8FKN4"/>
<evidence type="ECO:0000256" key="1">
    <source>
        <dbReference type="SAM" id="MobiDB-lite"/>
    </source>
</evidence>
<dbReference type="KEGG" id="apor:DDU33_05940"/>
<feature type="compositionally biased region" description="Basic and acidic residues" evidence="1">
    <location>
        <begin position="50"/>
        <end position="61"/>
    </location>
</feature>
<sequence length="61" mass="6867">MAVSLPQGERVKCYYQNNSRLKPSPLVGEGKILLRLEAKSGRGGKSHFIKQTEEQKNDSTY</sequence>